<dbReference type="GO" id="GO:0006361">
    <property type="term" value="P:transcription initiation at RNA polymerase I promoter"/>
    <property type="evidence" value="ECO:0007669"/>
    <property type="project" value="TreeGrafter"/>
</dbReference>
<dbReference type="PANTHER" id="PTHR28079:SF1">
    <property type="entry name" value="RNA POLYMERASE I-SPECIFIC TRANSCRIPTION INITIATION FACTOR RRN5"/>
    <property type="match status" value="1"/>
</dbReference>
<dbReference type="InterPro" id="IPR039601">
    <property type="entry name" value="Rrn5"/>
</dbReference>
<evidence type="ECO:0000313" key="4">
    <source>
        <dbReference type="Proteomes" id="UP000007148"/>
    </source>
</evidence>
<dbReference type="HOGENOM" id="CLU_367855_0_0_1"/>
<dbReference type="OrthoDB" id="3269052at2759"/>
<sequence length="758" mass="84333">MSISLSIHKQTSPDSGLTGGTTHRDLSLGPNSTVHDLRKALTATGDMDPGDLFLLPSGFALAQIDETQKSWRILGEKDTSISILSSSTMQSYSLPQPEAHNTSPGHHYYIHSAGLLYRYPQKSDVVCKVRGPGSGPPDLVKPEKTKAPNPVVYEDIIHAAQLQTLQWKELYEASRCLCGVVLGSGPDDPGPIPAARQLIDIKNLTDCLTHSVADMATQRLLTVSTKHNHSYAVSGWSKGAIRVSMPFATAAVEANYKESFANNASSVTSLHASSQIICRARLQFDQYKVQLTPAFYQDLNEALGADSDEAKRTKLYHLFQSYGHVFATSVVLGGSLVTSYEQTTRGVADYRDGEISIDMQTIVNQIGLHASGGKKWTKQDNAEADVKMSGTTIIGGDQLLMKEPAKWISSLGDYRRWRIVKTEKVISILDLVPEYKDQILALAPELRIPALRGVWAKRTDLGFSYHGLKGYIPVIKPGQPYYWIGQSLDASRVLLVEELIPGALCEVNDPESIWSHRRRFPWVSRKTVHLIEITPLDIHHFASVGSCVSTTKTRAIWSQGRIPTSIELPWNRYRAVNRKLLVRVAPGEEKLSYKAEESSINSGLFVARLDSSPTDIWGLRADKELLPSMTEQSPESLENYTKYLRTHLKLTRIRQYGTKRSLLVSSQVAPNGFWTSEEKERFFSALARYSKLRPDLISLDVGSNKTVADVVAYIDVLERGLRDVSRLEVDNEEEDVPVVHPAAYTVSQKWIEFEEQQA</sequence>
<keyword evidence="4" id="KW-1185">Reference proteome</keyword>
<dbReference type="GO" id="GO:0001181">
    <property type="term" value="F:RNA polymerase I general transcription initiation factor activity"/>
    <property type="evidence" value="ECO:0007669"/>
    <property type="project" value="TreeGrafter"/>
</dbReference>
<dbReference type="PANTHER" id="PTHR28079">
    <property type="entry name" value="RNA POLYMERASE I-SPECIFIC TRANSCRIPTION INITIATION FACTOR RRN5"/>
    <property type="match status" value="1"/>
</dbReference>
<organism evidence="3 4">
    <name type="scientific">Serendipita indica (strain DSM 11827)</name>
    <name type="common">Root endophyte fungus</name>
    <name type="synonym">Piriformospora indica</name>
    <dbReference type="NCBI Taxonomy" id="1109443"/>
    <lineage>
        <taxon>Eukaryota</taxon>
        <taxon>Fungi</taxon>
        <taxon>Dikarya</taxon>
        <taxon>Basidiomycota</taxon>
        <taxon>Agaricomycotina</taxon>
        <taxon>Agaricomycetes</taxon>
        <taxon>Sebacinales</taxon>
        <taxon>Serendipitaceae</taxon>
        <taxon>Serendipita</taxon>
    </lineage>
</organism>
<protein>
    <recommendedName>
        <fullName evidence="2">MACPF-like domain-containing protein</fullName>
    </recommendedName>
</protein>
<feature type="domain" description="MACPF-like" evidence="2">
    <location>
        <begin position="187"/>
        <end position="434"/>
    </location>
</feature>
<feature type="region of interest" description="Disordered" evidence="1">
    <location>
        <begin position="1"/>
        <end position="31"/>
    </location>
</feature>
<evidence type="ECO:0000256" key="1">
    <source>
        <dbReference type="SAM" id="MobiDB-lite"/>
    </source>
</evidence>
<accession>G4TV55</accession>
<evidence type="ECO:0000313" key="3">
    <source>
        <dbReference type="EMBL" id="CCA75198.1"/>
    </source>
</evidence>
<dbReference type="GO" id="GO:0042790">
    <property type="term" value="P:nucleolar large rRNA transcription by RNA polymerase I"/>
    <property type="evidence" value="ECO:0007669"/>
    <property type="project" value="InterPro"/>
</dbReference>
<reference evidence="3 4" key="1">
    <citation type="journal article" date="2011" name="PLoS Pathog.">
        <title>Endophytic Life Strategies Decoded by Genome and Transcriptome Analyses of the Mutualistic Root Symbiont Piriformospora indica.</title>
        <authorList>
            <person name="Zuccaro A."/>
            <person name="Lahrmann U."/>
            <person name="Guldener U."/>
            <person name="Langen G."/>
            <person name="Pfiffi S."/>
            <person name="Biedenkopf D."/>
            <person name="Wong P."/>
            <person name="Samans B."/>
            <person name="Grimm C."/>
            <person name="Basiewicz M."/>
            <person name="Murat C."/>
            <person name="Martin F."/>
            <person name="Kogel K.H."/>
        </authorList>
    </citation>
    <scope>NUCLEOTIDE SEQUENCE [LARGE SCALE GENOMIC DNA]</scope>
    <source>
        <strain evidence="3 4">DSM 11827</strain>
    </source>
</reference>
<proteinExistence type="predicted"/>
<dbReference type="Proteomes" id="UP000007148">
    <property type="component" value="Unassembled WGS sequence"/>
</dbReference>
<feature type="compositionally biased region" description="Polar residues" evidence="1">
    <location>
        <begin position="1"/>
        <end position="15"/>
    </location>
</feature>
<comment type="caution">
    <text evidence="3">The sequence shown here is derived from an EMBL/GenBank/DDBJ whole genome shotgun (WGS) entry which is preliminary data.</text>
</comment>
<dbReference type="InterPro" id="IPR054586">
    <property type="entry name" value="MACPF_1_fungal"/>
</dbReference>
<dbReference type="eggNOG" id="ENOG502RY38">
    <property type="taxonomic scope" value="Eukaryota"/>
</dbReference>
<dbReference type="GO" id="GO:0000182">
    <property type="term" value="F:rDNA binding"/>
    <property type="evidence" value="ECO:0007669"/>
    <property type="project" value="TreeGrafter"/>
</dbReference>
<dbReference type="InParanoid" id="G4TV55"/>
<evidence type="ECO:0000259" key="2">
    <source>
        <dbReference type="Pfam" id="PF22693"/>
    </source>
</evidence>
<dbReference type="STRING" id="1109443.G4TV55"/>
<gene>
    <name evidence="3" type="ORF">PIIN_09182</name>
</gene>
<dbReference type="GO" id="GO:0000500">
    <property type="term" value="C:RNA polymerase I upstream activating factor complex"/>
    <property type="evidence" value="ECO:0007669"/>
    <property type="project" value="InterPro"/>
</dbReference>
<dbReference type="AlphaFoldDB" id="G4TV55"/>
<feature type="non-terminal residue" evidence="3">
    <location>
        <position position="758"/>
    </location>
</feature>
<name>G4TV55_SERID</name>
<dbReference type="Gene3D" id="1.10.10.60">
    <property type="entry name" value="Homeodomain-like"/>
    <property type="match status" value="1"/>
</dbReference>
<dbReference type="EMBL" id="CAFZ01000411">
    <property type="protein sequence ID" value="CCA75198.1"/>
    <property type="molecule type" value="Genomic_DNA"/>
</dbReference>
<dbReference type="Pfam" id="PF22693">
    <property type="entry name" value="MACPF_1"/>
    <property type="match status" value="1"/>
</dbReference>